<dbReference type="EMBL" id="BMKE01000003">
    <property type="protein sequence ID" value="GGB34741.1"/>
    <property type="molecule type" value="Genomic_DNA"/>
</dbReference>
<dbReference type="InterPro" id="IPR027051">
    <property type="entry name" value="XdhC_Rossmann_dom"/>
</dbReference>
<accession>A0ABQ1ICF6</accession>
<dbReference type="Pfam" id="PF13478">
    <property type="entry name" value="XdhC_C"/>
    <property type="match status" value="1"/>
</dbReference>
<evidence type="ECO:0000259" key="1">
    <source>
        <dbReference type="Pfam" id="PF02625"/>
    </source>
</evidence>
<feature type="domain" description="XdhC Rossmann" evidence="2">
    <location>
        <begin position="108"/>
        <end position="250"/>
    </location>
</feature>
<organism evidence="3 4">
    <name type="scientific">Oceanisphaera marina</name>
    <dbReference type="NCBI Taxonomy" id="2017550"/>
    <lineage>
        <taxon>Bacteria</taxon>
        <taxon>Pseudomonadati</taxon>
        <taxon>Pseudomonadota</taxon>
        <taxon>Gammaproteobacteria</taxon>
        <taxon>Aeromonadales</taxon>
        <taxon>Aeromonadaceae</taxon>
        <taxon>Oceanisphaera</taxon>
    </lineage>
</organism>
<dbReference type="Proteomes" id="UP000646152">
    <property type="component" value="Unassembled WGS sequence"/>
</dbReference>
<proteinExistence type="predicted"/>
<dbReference type="Pfam" id="PF02625">
    <property type="entry name" value="XdhC_CoxI"/>
    <property type="match status" value="1"/>
</dbReference>
<evidence type="ECO:0000313" key="4">
    <source>
        <dbReference type="Proteomes" id="UP000646152"/>
    </source>
</evidence>
<name>A0ABQ1ICF6_9GAMM</name>
<sequence length="289" mass="31830">MFKDNWIQILAELERKGEPCVMVTVVEHKGSTPRDSGTKMLVTEQGCYATIGGGHLEYKALKLAREMLLGGEQQMKVERFNLGASLGQCCGGMASIMLEPVIRARHHLVLFGAGHVAKALVHILATLPFRITWVDERESEFPAELPSGVTRVISDDPVGEIAEQPPGSFYLVMTHNHQLDLELCARILKRQDARYFGVIGSQTKRKRFDYKLKERGFSEDSLSQMICPIGLSEVSGKHPAEIAVSVAGELIRVYQQANTGSPLTLSQVACDTPHITETDDVTDDVVAAR</sequence>
<reference evidence="4" key="1">
    <citation type="journal article" date="2019" name="Int. J. Syst. Evol. Microbiol.">
        <title>The Global Catalogue of Microorganisms (GCM) 10K type strain sequencing project: providing services to taxonomists for standard genome sequencing and annotation.</title>
        <authorList>
            <consortium name="The Broad Institute Genomics Platform"/>
            <consortium name="The Broad Institute Genome Sequencing Center for Infectious Disease"/>
            <person name="Wu L."/>
            <person name="Ma J."/>
        </authorList>
    </citation>
    <scope>NUCLEOTIDE SEQUENCE [LARGE SCALE GENOMIC DNA]</scope>
    <source>
        <strain evidence="4">CGMCC 1.15923</strain>
    </source>
</reference>
<dbReference type="PANTHER" id="PTHR30388:SF6">
    <property type="entry name" value="XANTHINE DEHYDROGENASE SUBUNIT A-RELATED"/>
    <property type="match status" value="1"/>
</dbReference>
<keyword evidence="4" id="KW-1185">Reference proteome</keyword>
<dbReference type="InterPro" id="IPR052698">
    <property type="entry name" value="MoCofactor_Util/Proc"/>
</dbReference>
<dbReference type="RefSeq" id="WP_188628493.1">
    <property type="nucleotide sequence ID" value="NZ_BMKE01000003.1"/>
</dbReference>
<evidence type="ECO:0000259" key="2">
    <source>
        <dbReference type="Pfam" id="PF13478"/>
    </source>
</evidence>
<gene>
    <name evidence="3" type="ORF">GCM10011502_04740</name>
</gene>
<dbReference type="InterPro" id="IPR003777">
    <property type="entry name" value="XdhC_CoxI"/>
</dbReference>
<feature type="domain" description="XdhC- CoxI" evidence="1">
    <location>
        <begin position="15"/>
        <end position="80"/>
    </location>
</feature>
<protein>
    <submittedName>
        <fullName evidence="3">Xanthine dehydrogenase accessory protein XdhC</fullName>
    </submittedName>
</protein>
<evidence type="ECO:0000313" key="3">
    <source>
        <dbReference type="EMBL" id="GGB34741.1"/>
    </source>
</evidence>
<dbReference type="PANTHER" id="PTHR30388">
    <property type="entry name" value="ALDEHYDE OXIDOREDUCTASE MOLYBDENUM COFACTOR ASSEMBLY PROTEIN"/>
    <property type="match status" value="1"/>
</dbReference>
<comment type="caution">
    <text evidence="3">The sequence shown here is derived from an EMBL/GenBank/DDBJ whole genome shotgun (WGS) entry which is preliminary data.</text>
</comment>
<dbReference type="Gene3D" id="3.40.50.720">
    <property type="entry name" value="NAD(P)-binding Rossmann-like Domain"/>
    <property type="match status" value="1"/>
</dbReference>
<dbReference type="InterPro" id="IPR014308">
    <property type="entry name" value="Xanthine_DH_XdhC"/>
</dbReference>
<dbReference type="NCBIfam" id="TIGR02964">
    <property type="entry name" value="xanthine_xdhC"/>
    <property type="match status" value="1"/>
</dbReference>